<organism evidence="2 3">
    <name type="scientific">Ferroacidibacillus organovorans</name>
    <dbReference type="NCBI Taxonomy" id="1765683"/>
    <lineage>
        <taxon>Bacteria</taxon>
        <taxon>Bacillati</taxon>
        <taxon>Bacillota</taxon>
        <taxon>Bacilli</taxon>
        <taxon>Bacillales</taxon>
        <taxon>Alicyclobacillaceae</taxon>
        <taxon>Ferroacidibacillus</taxon>
    </lineage>
</organism>
<keyword evidence="3" id="KW-1185">Reference proteome</keyword>
<evidence type="ECO:0000256" key="1">
    <source>
        <dbReference type="SAM" id="Coils"/>
    </source>
</evidence>
<comment type="caution">
    <text evidence="2">The sequence shown here is derived from an EMBL/GenBank/DDBJ whole genome shotgun (WGS) entry which is preliminary data.</text>
</comment>
<gene>
    <name evidence="2" type="ORF">ATW55_08360</name>
</gene>
<proteinExistence type="predicted"/>
<protein>
    <submittedName>
        <fullName evidence="2">Uncharacterized protein</fullName>
    </submittedName>
</protein>
<dbReference type="AlphaFoldDB" id="A0A117SYE1"/>
<dbReference type="OrthoDB" id="9951697at2"/>
<evidence type="ECO:0000313" key="2">
    <source>
        <dbReference type="EMBL" id="KUO96813.1"/>
    </source>
</evidence>
<feature type="coiled-coil region" evidence="1">
    <location>
        <begin position="53"/>
        <end position="80"/>
    </location>
</feature>
<dbReference type="RefSeq" id="WP_067712717.1">
    <property type="nucleotide sequence ID" value="NZ_LPVJ01000009.1"/>
</dbReference>
<name>A0A117SYE1_9BACL</name>
<dbReference type="Proteomes" id="UP000053557">
    <property type="component" value="Unassembled WGS sequence"/>
</dbReference>
<keyword evidence="1" id="KW-0175">Coiled coil</keyword>
<dbReference type="EMBL" id="LPVJ01000009">
    <property type="protein sequence ID" value="KUO96813.1"/>
    <property type="molecule type" value="Genomic_DNA"/>
</dbReference>
<reference evidence="2 3" key="1">
    <citation type="submission" date="2015-12" db="EMBL/GenBank/DDBJ databases">
        <title>Draft genome sequence of Acidibacillus ferrooxidans ITV001, isolated from a chalcopyrite acid mine drainage site in Brazil.</title>
        <authorList>
            <person name="Dall'Agnol H."/>
            <person name="Nancucheo I."/>
            <person name="Johnson B."/>
            <person name="Oliveira R."/>
            <person name="Leite L."/>
            <person name="Pylro V."/>
            <person name="Nunes G.L."/>
            <person name="Tzotzos G."/>
            <person name="Fernandes G.R."/>
            <person name="Dutra J."/>
            <person name="Orellana S.C."/>
            <person name="Oliveira G."/>
        </authorList>
    </citation>
    <scope>NUCLEOTIDE SEQUENCE [LARGE SCALE GENOMIC DNA]</scope>
    <source>
        <strain evidence="3">ITV01</strain>
    </source>
</reference>
<accession>A0A117SYE1</accession>
<evidence type="ECO:0000313" key="3">
    <source>
        <dbReference type="Proteomes" id="UP000053557"/>
    </source>
</evidence>
<sequence length="95" mass="10195">MIVMVIAWKRIPLLAVALGVGLTFGLSYAKSGIGYVPLAHTGEAQGSNIPSSAQSLLSDIQKMQQQLSALQTNYQSHIQQLANEGLIQLQSSEQN</sequence>